<keyword evidence="4" id="KW-1185">Reference proteome</keyword>
<dbReference type="PROSITE" id="PS50228">
    <property type="entry name" value="SUEL_LECTIN"/>
    <property type="match status" value="1"/>
</dbReference>
<protein>
    <recommendedName>
        <fullName evidence="2">SUEL-type lectin domain-containing protein</fullName>
    </recommendedName>
</protein>
<feature type="domain" description="SUEL-type lectin" evidence="2">
    <location>
        <begin position="31"/>
        <end position="118"/>
    </location>
</feature>
<dbReference type="PANTHER" id="PTHR46780">
    <property type="entry name" value="PROTEIN EVA-1"/>
    <property type="match status" value="1"/>
</dbReference>
<evidence type="ECO:0000313" key="3">
    <source>
        <dbReference type="EMBL" id="VDH90969.1"/>
    </source>
</evidence>
<dbReference type="EMBL" id="UYJE01000185">
    <property type="protein sequence ID" value="VDH90969.1"/>
    <property type="molecule type" value="Genomic_DNA"/>
</dbReference>
<dbReference type="AlphaFoldDB" id="A0A8B6BIF7"/>
<feature type="non-terminal residue" evidence="3">
    <location>
        <position position="1"/>
    </location>
</feature>
<dbReference type="FunFam" id="2.60.120.740:FF:000001">
    <property type="entry name" value="Adhesion G protein-coupled receptor L2"/>
    <property type="match status" value="1"/>
</dbReference>
<dbReference type="Pfam" id="PF02140">
    <property type="entry name" value="SUEL_Lectin"/>
    <property type="match status" value="1"/>
</dbReference>
<feature type="chain" id="PRO_5032475095" description="SUEL-type lectin domain-containing protein" evidence="1">
    <location>
        <begin position="24"/>
        <end position="118"/>
    </location>
</feature>
<dbReference type="GO" id="GO:0030246">
    <property type="term" value="F:carbohydrate binding"/>
    <property type="evidence" value="ECO:0007669"/>
    <property type="project" value="InterPro"/>
</dbReference>
<proteinExistence type="predicted"/>
<reference evidence="3" key="1">
    <citation type="submission" date="2018-11" db="EMBL/GenBank/DDBJ databases">
        <authorList>
            <person name="Alioto T."/>
            <person name="Alioto T."/>
        </authorList>
    </citation>
    <scope>NUCLEOTIDE SEQUENCE</scope>
</reference>
<accession>A0A8B6BIF7</accession>
<dbReference type="InterPro" id="IPR000922">
    <property type="entry name" value="Lectin_gal-bd_dom"/>
</dbReference>
<feature type="signal peptide" evidence="1">
    <location>
        <begin position="1"/>
        <end position="23"/>
    </location>
</feature>
<dbReference type="InterPro" id="IPR043159">
    <property type="entry name" value="Lectin_gal-bd_sf"/>
</dbReference>
<organism evidence="3 4">
    <name type="scientific">Mytilus galloprovincialis</name>
    <name type="common">Mediterranean mussel</name>
    <dbReference type="NCBI Taxonomy" id="29158"/>
    <lineage>
        <taxon>Eukaryota</taxon>
        <taxon>Metazoa</taxon>
        <taxon>Spiralia</taxon>
        <taxon>Lophotrochozoa</taxon>
        <taxon>Mollusca</taxon>
        <taxon>Bivalvia</taxon>
        <taxon>Autobranchia</taxon>
        <taxon>Pteriomorphia</taxon>
        <taxon>Mytilida</taxon>
        <taxon>Mytiloidea</taxon>
        <taxon>Mytilidae</taxon>
        <taxon>Mytilinae</taxon>
        <taxon>Mytilus</taxon>
    </lineage>
</organism>
<dbReference type="Proteomes" id="UP000596742">
    <property type="component" value="Unassembled WGS sequence"/>
</dbReference>
<dbReference type="Gene3D" id="2.60.120.740">
    <property type="match status" value="1"/>
</dbReference>
<sequence length="118" mass="12737">NCMMMRPYLTVVLVLLSAVAVCSKQAGIIKICEGHSSNITCSGGTKIHIMKAIYGRTEKHVCPSKAIKTTSCLSESSTCIVKAKCNGKSSCLLKASNDVFGDPCEGTYKYLEVEHICR</sequence>
<keyword evidence="1" id="KW-0732">Signal</keyword>
<comment type="caution">
    <text evidence="3">The sequence shown here is derived from an EMBL/GenBank/DDBJ whole genome shotgun (WGS) entry which is preliminary data.</text>
</comment>
<dbReference type="CDD" id="cd22827">
    <property type="entry name" value="Gal_Rha_Lectin_SUL-I-like"/>
    <property type="match status" value="1"/>
</dbReference>
<gene>
    <name evidence="3" type="ORF">MGAL_10B021526</name>
</gene>
<evidence type="ECO:0000313" key="4">
    <source>
        <dbReference type="Proteomes" id="UP000596742"/>
    </source>
</evidence>
<evidence type="ECO:0000256" key="1">
    <source>
        <dbReference type="SAM" id="SignalP"/>
    </source>
</evidence>
<name>A0A8B6BIF7_MYTGA</name>
<evidence type="ECO:0000259" key="2">
    <source>
        <dbReference type="PROSITE" id="PS50228"/>
    </source>
</evidence>
<dbReference type="OrthoDB" id="6120134at2759"/>